<protein>
    <recommendedName>
        <fullName evidence="2">Glycosyltransferase 2-like domain-containing protein</fullName>
    </recommendedName>
</protein>
<dbReference type="InterPro" id="IPR001173">
    <property type="entry name" value="Glyco_trans_2-like"/>
</dbReference>
<evidence type="ECO:0000256" key="1">
    <source>
        <dbReference type="SAM" id="Phobius"/>
    </source>
</evidence>
<evidence type="ECO:0000259" key="2">
    <source>
        <dbReference type="Pfam" id="PF00535"/>
    </source>
</evidence>
<feature type="transmembrane region" description="Helical" evidence="1">
    <location>
        <begin position="315"/>
        <end position="335"/>
    </location>
</feature>
<dbReference type="Proteomes" id="UP000177026">
    <property type="component" value="Unassembled WGS sequence"/>
</dbReference>
<dbReference type="InterPro" id="IPR050834">
    <property type="entry name" value="Glycosyltransf_2"/>
</dbReference>
<keyword evidence="1" id="KW-0472">Membrane</keyword>
<proteinExistence type="predicted"/>
<dbReference type="Pfam" id="PF00535">
    <property type="entry name" value="Glycos_transf_2"/>
    <property type="match status" value="1"/>
</dbReference>
<dbReference type="Gene3D" id="3.90.550.10">
    <property type="entry name" value="Spore Coat Polysaccharide Biosynthesis Protein SpsA, Chain A"/>
    <property type="match status" value="1"/>
</dbReference>
<dbReference type="SUPFAM" id="SSF53448">
    <property type="entry name" value="Nucleotide-diphospho-sugar transferases"/>
    <property type="match status" value="1"/>
</dbReference>
<feature type="transmembrane region" description="Helical" evidence="1">
    <location>
        <begin position="250"/>
        <end position="275"/>
    </location>
</feature>
<feature type="transmembrane region" description="Helical" evidence="1">
    <location>
        <begin position="281"/>
        <end position="303"/>
    </location>
</feature>
<dbReference type="PANTHER" id="PTHR43685:SF3">
    <property type="entry name" value="SLR2126 PROTEIN"/>
    <property type="match status" value="1"/>
</dbReference>
<dbReference type="EMBL" id="MFZI01000079">
    <property type="protein sequence ID" value="OGK17783.1"/>
    <property type="molecule type" value="Genomic_DNA"/>
</dbReference>
<dbReference type="PANTHER" id="PTHR43685">
    <property type="entry name" value="GLYCOSYLTRANSFERASE"/>
    <property type="match status" value="1"/>
</dbReference>
<reference evidence="3 4" key="1">
    <citation type="journal article" date="2016" name="Nat. Commun.">
        <title>Thousands of microbial genomes shed light on interconnected biogeochemical processes in an aquifer system.</title>
        <authorList>
            <person name="Anantharaman K."/>
            <person name="Brown C.T."/>
            <person name="Hug L.A."/>
            <person name="Sharon I."/>
            <person name="Castelle C.J."/>
            <person name="Probst A.J."/>
            <person name="Thomas B.C."/>
            <person name="Singh A."/>
            <person name="Wilkins M.J."/>
            <person name="Karaoz U."/>
            <person name="Brodie E.L."/>
            <person name="Williams K.H."/>
            <person name="Hubbard S.S."/>
            <person name="Banfield J.F."/>
        </authorList>
    </citation>
    <scope>NUCLEOTIDE SEQUENCE [LARGE SCALE GENOMIC DNA]</scope>
</reference>
<dbReference type="InterPro" id="IPR029044">
    <property type="entry name" value="Nucleotide-diphossugar_trans"/>
</dbReference>
<name>A0A1F7GFX7_9BACT</name>
<feature type="domain" description="Glycosyltransferase 2-like" evidence="2">
    <location>
        <begin position="32"/>
        <end position="119"/>
    </location>
</feature>
<dbReference type="AlphaFoldDB" id="A0A1F7GFX7"/>
<evidence type="ECO:0000313" key="3">
    <source>
        <dbReference type="EMBL" id="OGK17783.1"/>
    </source>
</evidence>
<comment type="caution">
    <text evidence="3">The sequence shown here is derived from an EMBL/GenBank/DDBJ whole genome shotgun (WGS) entry which is preliminary data.</text>
</comment>
<keyword evidence="1" id="KW-1133">Transmembrane helix</keyword>
<accession>A0A1F7GFX7</accession>
<sequence>MLKKNSRSYFSVIIPLRELSYVLLFENLPAFDNQTYKKFEVIVLPNDHSQYDISLLKKYKWLRIIPTGKIIKPAEKRNIGVHQAKGNIVTFIDDDAYPKADFLEQASTLFTDKTVAVCGPGILPLNASLWESVFDEVLKSWMGSGEYAYRFTPRKKRFVDDFPSMNFSIKKNIFLKLGGFKGNYWPGEDSKLCEDVAYKERKKILYHPDVIVFHHRRKDLESYLKQHANYGFHRGAFFAHGDKNSLRISYLVPTFFVFYLLFSTVFSVFLLHFSYLLSSNYYLIIIIFYFPLIAYIILALQIFLNSLLNRKNLAIALFSPFVLFTTHVVYGIMFIKGFWKGMRNKDRIYQ</sequence>
<evidence type="ECO:0000313" key="4">
    <source>
        <dbReference type="Proteomes" id="UP000177026"/>
    </source>
</evidence>
<organism evidence="3 4">
    <name type="scientific">Candidatus Roizmanbacteria bacterium RIFCSPHIGHO2_01_FULL_39_8</name>
    <dbReference type="NCBI Taxonomy" id="1802033"/>
    <lineage>
        <taxon>Bacteria</taxon>
        <taxon>Candidatus Roizmaniibacteriota</taxon>
    </lineage>
</organism>
<gene>
    <name evidence="3" type="ORF">A2866_05465</name>
</gene>
<keyword evidence="1" id="KW-0812">Transmembrane</keyword>